<organism evidence="1 2">
    <name type="scientific">Prevotella herbatica</name>
    <dbReference type="NCBI Taxonomy" id="2801997"/>
    <lineage>
        <taxon>Bacteria</taxon>
        <taxon>Pseudomonadati</taxon>
        <taxon>Bacteroidota</taxon>
        <taxon>Bacteroidia</taxon>
        <taxon>Bacteroidales</taxon>
        <taxon>Prevotellaceae</taxon>
        <taxon>Prevotella</taxon>
    </lineage>
</organism>
<keyword evidence="2" id="KW-1185">Reference proteome</keyword>
<proteinExistence type="predicted"/>
<protein>
    <submittedName>
        <fullName evidence="1">Uncharacterized protein</fullName>
    </submittedName>
</protein>
<reference evidence="1 2" key="1">
    <citation type="journal article" date="2022" name="Int. J. Syst. Evol. Microbiol.">
        <title>Prevotella herbatica sp. nov., a plant polysaccharide-decomposing anaerobic bacterium isolated from a methanogenic reactor.</title>
        <authorList>
            <person name="Uek A."/>
            <person name="Tonouchi A."/>
            <person name="Kaku N."/>
            <person name="Ueki K."/>
        </authorList>
    </citation>
    <scope>NUCLEOTIDE SEQUENCE [LARGE SCALE GENOMIC DNA]</scope>
    <source>
        <strain evidence="1 2">WR041</strain>
    </source>
</reference>
<dbReference type="EMBL" id="AP024484">
    <property type="protein sequence ID" value="BCS85367.1"/>
    <property type="molecule type" value="Genomic_DNA"/>
</dbReference>
<dbReference type="Proteomes" id="UP001319045">
    <property type="component" value="Chromosome"/>
</dbReference>
<evidence type="ECO:0000313" key="1">
    <source>
        <dbReference type="EMBL" id="BCS85367.1"/>
    </source>
</evidence>
<gene>
    <name evidence="1" type="ORF">prwr041_12600</name>
</gene>
<accession>A0ABM7NY82</accession>
<sequence>MAGDFCKFFDGIMLKYVLKSNKKRIFYREIKMSKDKNIKLISLTSNGFIVLNHGNRVVIIARRG</sequence>
<evidence type="ECO:0000313" key="2">
    <source>
        <dbReference type="Proteomes" id="UP001319045"/>
    </source>
</evidence>
<name>A0ABM7NY82_9BACT</name>